<protein>
    <submittedName>
        <fullName evidence="2">Uncharacterized protein</fullName>
    </submittedName>
</protein>
<proteinExistence type="predicted"/>
<sequence length="107" mass="12363">MKKYIVFISIAISSFFSTYSYAGNNAALQLNANVETNQPPFLFSKPRTPSKELIFFAGQSESRNRKSMGIIVTYPSQELCVQYVWDFCRGDWDVHRNENGTWSCWCK</sequence>
<dbReference type="EMBL" id="VEWL01000002">
    <property type="protein sequence ID" value="TNV17794.1"/>
    <property type="molecule type" value="Genomic_DNA"/>
</dbReference>
<dbReference type="RefSeq" id="WP_140024316.1">
    <property type="nucleotide sequence ID" value="NZ_JBHUFG010000007.1"/>
</dbReference>
<feature type="signal peptide" evidence="1">
    <location>
        <begin position="1"/>
        <end position="22"/>
    </location>
</feature>
<reference evidence="2 3" key="1">
    <citation type="submission" date="2019-06" db="EMBL/GenBank/DDBJ databases">
        <title>Ochrobactrum cricket sp.nov., isolated from the insect Teleogryllus occipitalis living in deserted cropland.</title>
        <authorList>
            <person name="Hu M."/>
        </authorList>
    </citation>
    <scope>NUCLEOTIDE SEQUENCE [LARGE SCALE GENOMIC DNA]</scope>
    <source>
        <strain evidence="2 3">LCB8</strain>
    </source>
</reference>
<accession>A0ABY2Y848</accession>
<feature type="chain" id="PRO_5046760640" evidence="1">
    <location>
        <begin position="23"/>
        <end position="107"/>
    </location>
</feature>
<organism evidence="2 3">
    <name type="scientific">Ochrobactrum teleogrylli</name>
    <dbReference type="NCBI Taxonomy" id="2479765"/>
    <lineage>
        <taxon>Bacteria</taxon>
        <taxon>Pseudomonadati</taxon>
        <taxon>Pseudomonadota</taxon>
        <taxon>Alphaproteobacteria</taxon>
        <taxon>Hyphomicrobiales</taxon>
        <taxon>Brucellaceae</taxon>
        <taxon>Brucella/Ochrobactrum group</taxon>
        <taxon>Ochrobactrum</taxon>
    </lineage>
</organism>
<name>A0ABY2Y848_9HYPH</name>
<gene>
    <name evidence="2" type="ORF">FIC94_06355</name>
</gene>
<evidence type="ECO:0000313" key="2">
    <source>
        <dbReference type="EMBL" id="TNV17794.1"/>
    </source>
</evidence>
<dbReference type="Proteomes" id="UP000312784">
    <property type="component" value="Unassembled WGS sequence"/>
</dbReference>
<keyword evidence="1" id="KW-0732">Signal</keyword>
<keyword evidence="3" id="KW-1185">Reference proteome</keyword>
<evidence type="ECO:0000313" key="3">
    <source>
        <dbReference type="Proteomes" id="UP000312784"/>
    </source>
</evidence>
<comment type="caution">
    <text evidence="2">The sequence shown here is derived from an EMBL/GenBank/DDBJ whole genome shotgun (WGS) entry which is preliminary data.</text>
</comment>
<evidence type="ECO:0000256" key="1">
    <source>
        <dbReference type="SAM" id="SignalP"/>
    </source>
</evidence>